<protein>
    <recommendedName>
        <fullName evidence="2">Cyclin N-terminal domain-containing protein</fullName>
    </recommendedName>
</protein>
<dbReference type="Gene3D" id="1.10.472.10">
    <property type="entry name" value="Cyclin-like"/>
    <property type="match status" value="1"/>
</dbReference>
<dbReference type="PANTHER" id="PTHR15615:SF10">
    <property type="entry name" value="PHO85 CYCLIN-2-RELATED"/>
    <property type="match status" value="1"/>
</dbReference>
<comment type="caution">
    <text evidence="3">The sequence shown here is derived from an EMBL/GenBank/DDBJ whole genome shotgun (WGS) entry which is preliminary data.</text>
</comment>
<evidence type="ECO:0000256" key="1">
    <source>
        <dbReference type="SAM" id="MobiDB-lite"/>
    </source>
</evidence>
<dbReference type="OrthoDB" id="10250320at2759"/>
<dbReference type="GO" id="GO:0016538">
    <property type="term" value="F:cyclin-dependent protein serine/threonine kinase regulator activity"/>
    <property type="evidence" value="ECO:0007669"/>
    <property type="project" value="TreeGrafter"/>
</dbReference>
<organism evidence="3 4">
    <name type="scientific">Monascus purpureus</name>
    <name type="common">Red mold</name>
    <name type="synonym">Monascus anka</name>
    <dbReference type="NCBI Taxonomy" id="5098"/>
    <lineage>
        <taxon>Eukaryota</taxon>
        <taxon>Fungi</taxon>
        <taxon>Dikarya</taxon>
        <taxon>Ascomycota</taxon>
        <taxon>Pezizomycotina</taxon>
        <taxon>Eurotiomycetes</taxon>
        <taxon>Eurotiomycetidae</taxon>
        <taxon>Eurotiales</taxon>
        <taxon>Aspergillaceae</taxon>
        <taxon>Monascus</taxon>
    </lineage>
</organism>
<dbReference type="InterPro" id="IPR013922">
    <property type="entry name" value="Cyclin_PHO80-like"/>
</dbReference>
<dbReference type="InterPro" id="IPR036915">
    <property type="entry name" value="Cyclin-like_sf"/>
</dbReference>
<feature type="compositionally biased region" description="Low complexity" evidence="1">
    <location>
        <begin position="233"/>
        <end position="256"/>
    </location>
</feature>
<evidence type="ECO:0000313" key="4">
    <source>
        <dbReference type="Proteomes" id="UP000319663"/>
    </source>
</evidence>
<dbReference type="EMBL" id="VIFY01000013">
    <property type="protein sequence ID" value="TQB75994.1"/>
    <property type="molecule type" value="Genomic_DNA"/>
</dbReference>
<dbReference type="SUPFAM" id="SSF47954">
    <property type="entry name" value="Cyclin-like"/>
    <property type="match status" value="1"/>
</dbReference>
<feature type="region of interest" description="Disordered" evidence="1">
    <location>
        <begin position="225"/>
        <end position="286"/>
    </location>
</feature>
<reference evidence="3 4" key="1">
    <citation type="submission" date="2019-06" db="EMBL/GenBank/DDBJ databases">
        <title>Wine fermentation using esterase from Monascus purpureus.</title>
        <authorList>
            <person name="Geng C."/>
            <person name="Zhang Y."/>
        </authorList>
    </citation>
    <scope>NUCLEOTIDE SEQUENCE [LARGE SCALE GENOMIC DNA]</scope>
    <source>
        <strain evidence="3">HQ1</strain>
    </source>
</reference>
<accession>A0A507R304</accession>
<dbReference type="GO" id="GO:0019901">
    <property type="term" value="F:protein kinase binding"/>
    <property type="evidence" value="ECO:0007669"/>
    <property type="project" value="InterPro"/>
</dbReference>
<name>A0A507R304_MONPU</name>
<proteinExistence type="predicted"/>
<feature type="compositionally biased region" description="Low complexity" evidence="1">
    <location>
        <begin position="265"/>
        <end position="281"/>
    </location>
</feature>
<dbReference type="Proteomes" id="UP000319663">
    <property type="component" value="Unassembled WGS sequence"/>
</dbReference>
<feature type="domain" description="Cyclin N-terminal" evidence="2">
    <location>
        <begin position="62"/>
        <end position="163"/>
    </location>
</feature>
<dbReference type="CDD" id="cd20557">
    <property type="entry name" value="CYCLIN_ScPCL1-like"/>
    <property type="match status" value="1"/>
</dbReference>
<dbReference type="AlphaFoldDB" id="A0A507R304"/>
<keyword evidence="4" id="KW-1185">Reference proteome</keyword>
<gene>
    <name evidence="3" type="ORF">MPDQ_001196</name>
</gene>
<dbReference type="Pfam" id="PF00134">
    <property type="entry name" value="Cyclin_N"/>
    <property type="match status" value="1"/>
</dbReference>
<dbReference type="GO" id="GO:0000307">
    <property type="term" value="C:cyclin-dependent protein kinase holoenzyme complex"/>
    <property type="evidence" value="ECO:0007669"/>
    <property type="project" value="TreeGrafter"/>
</dbReference>
<sequence>MTDFLSINRTALERFVLSSTSTPDMVIFLAKQAEDVITCDPNVTAAGSASQDTLNAPLPSLRGFIASIIIQSQVPVSTLMTSAVYLKRLRQRLPPDAKGMRCTAHRIFLACLILAAKNVNDSCPLNRHWARFSRVRANKDFGFTIKDINLMERQLLYLLSWDVRIKEDDLLEVLEPFLAPIREEIQLNLARVEWRQLQASGELVAKHPHEQKQTTQDHVGIVISTSHLPDCNSSPSSDGDDYSYSYRRSMSTSPPSVTDLPPLSRAPSMSLDSRSSSLSPSFQDTPCNMSTASFSSERELILADDVRSPATHSEKPLEEVRKQPRKKLKLSAAGSGGFVARFFVSAAGSMGERIGRGSRHGRGHQ</sequence>
<dbReference type="STRING" id="5098.A0A507R304"/>
<evidence type="ECO:0000259" key="2">
    <source>
        <dbReference type="Pfam" id="PF00134"/>
    </source>
</evidence>
<evidence type="ECO:0000313" key="3">
    <source>
        <dbReference type="EMBL" id="TQB75994.1"/>
    </source>
</evidence>
<dbReference type="PANTHER" id="PTHR15615">
    <property type="match status" value="1"/>
</dbReference>
<dbReference type="GO" id="GO:0005634">
    <property type="term" value="C:nucleus"/>
    <property type="evidence" value="ECO:0007669"/>
    <property type="project" value="TreeGrafter"/>
</dbReference>
<dbReference type="InterPro" id="IPR006671">
    <property type="entry name" value="Cyclin_N"/>
</dbReference>